<dbReference type="Proteomes" id="UP000236333">
    <property type="component" value="Unassembled WGS sequence"/>
</dbReference>
<feature type="compositionally biased region" description="Gly residues" evidence="6">
    <location>
        <begin position="231"/>
        <end position="246"/>
    </location>
</feature>
<feature type="transmembrane region" description="Helical" evidence="7">
    <location>
        <begin position="128"/>
        <end position="150"/>
    </location>
</feature>
<evidence type="ECO:0000256" key="2">
    <source>
        <dbReference type="ARBA" id="ARBA00022448"/>
    </source>
</evidence>
<feature type="region of interest" description="Disordered" evidence="6">
    <location>
        <begin position="218"/>
        <end position="258"/>
    </location>
</feature>
<feature type="domain" description="Major facilitator superfamily (MFS) profile" evidence="8">
    <location>
        <begin position="1"/>
        <end position="154"/>
    </location>
</feature>
<dbReference type="EMBL" id="PGGS01002787">
    <property type="protein sequence ID" value="PNG99489.1"/>
    <property type="molecule type" value="Genomic_DNA"/>
</dbReference>
<dbReference type="InterPro" id="IPR020846">
    <property type="entry name" value="MFS_dom"/>
</dbReference>
<evidence type="ECO:0000313" key="10">
    <source>
        <dbReference type="Proteomes" id="UP000236333"/>
    </source>
</evidence>
<name>A0A2J7ZGX9_9CHLO</name>
<feature type="non-terminal residue" evidence="9">
    <location>
        <position position="292"/>
    </location>
</feature>
<feature type="transmembrane region" description="Helical" evidence="7">
    <location>
        <begin position="83"/>
        <end position="106"/>
    </location>
</feature>
<evidence type="ECO:0000259" key="8">
    <source>
        <dbReference type="PROSITE" id="PS50850"/>
    </source>
</evidence>
<dbReference type="PANTHER" id="PTHR23504">
    <property type="entry name" value="MAJOR FACILITATOR SUPERFAMILY DOMAIN-CONTAINING PROTEIN 10"/>
    <property type="match status" value="1"/>
</dbReference>
<organism evidence="9 10">
    <name type="scientific">Tetrabaena socialis</name>
    <dbReference type="NCBI Taxonomy" id="47790"/>
    <lineage>
        <taxon>Eukaryota</taxon>
        <taxon>Viridiplantae</taxon>
        <taxon>Chlorophyta</taxon>
        <taxon>core chlorophytes</taxon>
        <taxon>Chlorophyceae</taxon>
        <taxon>CS clade</taxon>
        <taxon>Chlamydomonadales</taxon>
        <taxon>Tetrabaenaceae</taxon>
        <taxon>Tetrabaena</taxon>
    </lineage>
</organism>
<proteinExistence type="predicted"/>
<dbReference type="InterPro" id="IPR011701">
    <property type="entry name" value="MFS"/>
</dbReference>
<evidence type="ECO:0000256" key="1">
    <source>
        <dbReference type="ARBA" id="ARBA00004141"/>
    </source>
</evidence>
<evidence type="ECO:0000256" key="5">
    <source>
        <dbReference type="ARBA" id="ARBA00023136"/>
    </source>
</evidence>
<comment type="caution">
    <text evidence="9">The sequence shown here is derived from an EMBL/GenBank/DDBJ whole genome shotgun (WGS) entry which is preliminary data.</text>
</comment>
<keyword evidence="10" id="KW-1185">Reference proteome</keyword>
<feature type="region of interest" description="Disordered" evidence="6">
    <location>
        <begin position="270"/>
        <end position="292"/>
    </location>
</feature>
<keyword evidence="3 7" id="KW-0812">Transmembrane</keyword>
<gene>
    <name evidence="9" type="ORF">TSOC_014731</name>
</gene>
<feature type="transmembrane region" description="Helical" evidence="7">
    <location>
        <begin position="26"/>
        <end position="43"/>
    </location>
</feature>
<dbReference type="OrthoDB" id="10262656at2759"/>
<dbReference type="InterPro" id="IPR036259">
    <property type="entry name" value="MFS_trans_sf"/>
</dbReference>
<evidence type="ECO:0000256" key="3">
    <source>
        <dbReference type="ARBA" id="ARBA00022692"/>
    </source>
</evidence>
<evidence type="ECO:0000256" key="4">
    <source>
        <dbReference type="ARBA" id="ARBA00022989"/>
    </source>
</evidence>
<dbReference type="GO" id="GO:0016020">
    <property type="term" value="C:membrane"/>
    <property type="evidence" value="ECO:0007669"/>
    <property type="project" value="UniProtKB-SubCell"/>
</dbReference>
<keyword evidence="2" id="KW-0813">Transport</keyword>
<keyword evidence="4 7" id="KW-1133">Transmembrane helix</keyword>
<dbReference type="PANTHER" id="PTHR23504:SF117">
    <property type="entry name" value="MAJOR FACILITATOR SUPERFAMILY PROTEIN"/>
    <property type="match status" value="1"/>
</dbReference>
<protein>
    <submittedName>
        <fullName evidence="9">Protein ZINC INDUCED FACILITATOR-LIKE 1</fullName>
    </submittedName>
</protein>
<dbReference type="PROSITE" id="PS50850">
    <property type="entry name" value="MFS"/>
    <property type="match status" value="1"/>
</dbReference>
<dbReference type="Gene3D" id="1.20.1250.20">
    <property type="entry name" value="MFS general substrate transporter like domains"/>
    <property type="match status" value="1"/>
</dbReference>
<dbReference type="SUPFAM" id="SSF103473">
    <property type="entry name" value="MFS general substrate transporter"/>
    <property type="match status" value="1"/>
</dbReference>
<dbReference type="GO" id="GO:0022857">
    <property type="term" value="F:transmembrane transporter activity"/>
    <property type="evidence" value="ECO:0007669"/>
    <property type="project" value="InterPro"/>
</dbReference>
<comment type="subcellular location">
    <subcellularLocation>
        <location evidence="1">Membrane</location>
        <topology evidence="1">Multi-pass membrane protein</topology>
    </subcellularLocation>
</comment>
<feature type="compositionally biased region" description="Low complexity" evidence="6">
    <location>
        <begin position="279"/>
        <end position="292"/>
    </location>
</feature>
<evidence type="ECO:0000256" key="7">
    <source>
        <dbReference type="SAM" id="Phobius"/>
    </source>
</evidence>
<evidence type="ECO:0000313" key="9">
    <source>
        <dbReference type="EMBL" id="PNG99489.1"/>
    </source>
</evidence>
<dbReference type="Pfam" id="PF07690">
    <property type="entry name" value="MFS_1"/>
    <property type="match status" value="1"/>
</dbReference>
<accession>A0A2J7ZGX9</accession>
<keyword evidence="5 7" id="KW-0472">Membrane</keyword>
<feature type="non-terminal residue" evidence="9">
    <location>
        <position position="1"/>
    </location>
</feature>
<dbReference type="AlphaFoldDB" id="A0A2J7ZGX9"/>
<reference evidence="9 10" key="1">
    <citation type="journal article" date="2017" name="Mol. Biol. Evol.">
        <title>The 4-celled Tetrabaena socialis nuclear genome reveals the essential components for genetic control of cell number at the origin of multicellularity in the volvocine lineage.</title>
        <authorList>
            <person name="Featherston J."/>
            <person name="Arakaki Y."/>
            <person name="Hanschen E.R."/>
            <person name="Ferris P.J."/>
            <person name="Michod R.E."/>
            <person name="Olson B.J.S.C."/>
            <person name="Nozaki H."/>
            <person name="Durand P.M."/>
        </authorList>
    </citation>
    <scope>NUCLEOTIDE SEQUENCE [LARGE SCALE GENOMIC DNA]</scope>
    <source>
        <strain evidence="9 10">NIES-571</strain>
    </source>
</reference>
<sequence length="292" mass="29914">GTFSFASFTTAYAWGCASNYIGRKPVIVVGNVVSFISILWFGLSGSYAAALAARVFGGFFNGILGAWKCMIGESTEVLLQGKFFGYMSLAWGLGCIAGPAVGGAFARPCARMVLPLCGRGELLADRPYFLACLVASTSILASALLSVLLLEETLPAELAERGVAGALRRWRARRGLQQREAGAGGGELEVVVLPSAGGGGGDEGGEAAWPHTEGARLLRGGRPLSDECGDEGAGGGGGGGGGGGSSQGMPLRSPSLARFRQLLRLTSRNYVGGNPFARSGSSPGSASGSWRR</sequence>
<evidence type="ECO:0000256" key="6">
    <source>
        <dbReference type="SAM" id="MobiDB-lite"/>
    </source>
</evidence>